<evidence type="ECO:0000313" key="2">
    <source>
        <dbReference type="EMBL" id="OEV08923.1"/>
    </source>
</evidence>
<feature type="region of interest" description="Disordered" evidence="1">
    <location>
        <begin position="1"/>
        <end position="22"/>
    </location>
</feature>
<proteinExistence type="predicted"/>
<name>A0A1E7KYN2_9ACTN</name>
<comment type="caution">
    <text evidence="2">The sequence shown here is derived from an EMBL/GenBank/DDBJ whole genome shotgun (WGS) entry which is preliminary data.</text>
</comment>
<dbReference type="EMBL" id="LJGW01000393">
    <property type="protein sequence ID" value="OEV08923.1"/>
    <property type="molecule type" value="Genomic_DNA"/>
</dbReference>
<accession>A0A1E7KYN2</accession>
<feature type="compositionally biased region" description="Basic and acidic residues" evidence="1">
    <location>
        <begin position="1"/>
        <end position="18"/>
    </location>
</feature>
<dbReference type="AlphaFoldDB" id="A0A1E7KYN2"/>
<evidence type="ECO:0000313" key="3">
    <source>
        <dbReference type="Proteomes" id="UP000176005"/>
    </source>
</evidence>
<reference evidence="2 3" key="1">
    <citation type="journal article" date="2016" name="Front. Microbiol.">
        <title>Comparative Genomics Analysis of Streptomyces Species Reveals Their Adaptation to the Marine Environment and Their Diversity at the Genomic Level.</title>
        <authorList>
            <person name="Tian X."/>
            <person name="Zhang Z."/>
            <person name="Yang T."/>
            <person name="Chen M."/>
            <person name="Li J."/>
            <person name="Chen F."/>
            <person name="Yang J."/>
            <person name="Li W."/>
            <person name="Zhang B."/>
            <person name="Zhang Z."/>
            <person name="Wu J."/>
            <person name="Zhang C."/>
            <person name="Long L."/>
            <person name="Xiao J."/>
        </authorList>
    </citation>
    <scope>NUCLEOTIDE SEQUENCE [LARGE SCALE GENOMIC DNA]</scope>
    <source>
        <strain evidence="2 3">SCSIO 10429</strain>
    </source>
</reference>
<protein>
    <submittedName>
        <fullName evidence="2">Uncharacterized protein</fullName>
    </submittedName>
</protein>
<keyword evidence="3" id="KW-1185">Reference proteome</keyword>
<gene>
    <name evidence="2" type="ORF">AN218_24425</name>
</gene>
<dbReference type="Proteomes" id="UP000176005">
    <property type="component" value="Unassembled WGS sequence"/>
</dbReference>
<evidence type="ECO:0000256" key="1">
    <source>
        <dbReference type="SAM" id="MobiDB-lite"/>
    </source>
</evidence>
<dbReference type="RefSeq" id="WP_070019100.1">
    <property type="nucleotide sequence ID" value="NZ_LJGW01000393.1"/>
</dbReference>
<sequence length="91" mass="9756">MNAAKDKPQPKPEAKEYGDGDYVVGEDIPPGTYESSGAASDVFDLCSITTEPKGDKFPQMKTGNKGERIIITLSQGDGTLTVQGCHPLKKR</sequence>
<organism evidence="2 3">
    <name type="scientific">Streptomyces nanshensis</name>
    <dbReference type="NCBI Taxonomy" id="518642"/>
    <lineage>
        <taxon>Bacteria</taxon>
        <taxon>Bacillati</taxon>
        <taxon>Actinomycetota</taxon>
        <taxon>Actinomycetes</taxon>
        <taxon>Kitasatosporales</taxon>
        <taxon>Streptomycetaceae</taxon>
        <taxon>Streptomyces</taxon>
    </lineage>
</organism>